<dbReference type="FunFam" id="3.30.497.10:FF:000001">
    <property type="entry name" value="Serine protease inhibitor"/>
    <property type="match status" value="1"/>
</dbReference>
<reference evidence="4" key="2">
    <citation type="submission" date="2025-09" db="UniProtKB">
        <authorList>
            <consortium name="Ensembl"/>
        </authorList>
    </citation>
    <scope>IDENTIFICATION</scope>
</reference>
<feature type="domain" description="Serpin" evidence="3">
    <location>
        <begin position="42"/>
        <end position="346"/>
    </location>
</feature>
<keyword evidence="5" id="KW-1185">Reference proteome</keyword>
<dbReference type="GO" id="GO:0005615">
    <property type="term" value="C:extracellular space"/>
    <property type="evidence" value="ECO:0007669"/>
    <property type="project" value="InterPro"/>
</dbReference>
<evidence type="ECO:0000313" key="5">
    <source>
        <dbReference type="Proteomes" id="UP000694381"/>
    </source>
</evidence>
<evidence type="ECO:0000259" key="3">
    <source>
        <dbReference type="SMART" id="SM00093"/>
    </source>
</evidence>
<dbReference type="SUPFAM" id="SSF56574">
    <property type="entry name" value="Serpins"/>
    <property type="match status" value="1"/>
</dbReference>
<dbReference type="Gene3D" id="2.30.39.10">
    <property type="entry name" value="Alpha-1-antitrypsin, domain 1"/>
    <property type="match status" value="1"/>
</dbReference>
<protein>
    <recommendedName>
        <fullName evidence="3">Serpin domain-containing protein</fullName>
    </recommendedName>
</protein>
<dbReference type="AlphaFoldDB" id="A0A8C6RI09"/>
<dbReference type="GO" id="GO:0004867">
    <property type="term" value="F:serine-type endopeptidase inhibitor activity"/>
    <property type="evidence" value="ECO:0007669"/>
    <property type="project" value="InterPro"/>
</dbReference>
<dbReference type="Proteomes" id="UP000694381">
    <property type="component" value="Unassembled WGS sequence"/>
</dbReference>
<dbReference type="Ensembl" id="ENSNGAT00000024062.1">
    <property type="protein sequence ID" value="ENSNGAP00000018413.1"/>
    <property type="gene ID" value="ENSNGAG00000018563.1"/>
</dbReference>
<dbReference type="InterPro" id="IPR036186">
    <property type="entry name" value="Serpin_sf"/>
</dbReference>
<evidence type="ECO:0000256" key="2">
    <source>
        <dbReference type="SAM" id="SignalP"/>
    </source>
</evidence>
<dbReference type="InterPro" id="IPR042185">
    <property type="entry name" value="Serpin_sf_2"/>
</dbReference>
<keyword evidence="2" id="KW-0732">Signal</keyword>
<evidence type="ECO:0000313" key="4">
    <source>
        <dbReference type="Ensembl" id="ENSNGAP00000018413.1"/>
    </source>
</evidence>
<dbReference type="InterPro" id="IPR000215">
    <property type="entry name" value="Serpin_fam"/>
</dbReference>
<dbReference type="PANTHER" id="PTHR11461">
    <property type="entry name" value="SERINE PROTEASE INHIBITOR, SERPIN"/>
    <property type="match status" value="1"/>
</dbReference>
<dbReference type="InterPro" id="IPR023796">
    <property type="entry name" value="Serpin_dom"/>
</dbReference>
<feature type="chain" id="PRO_5034786305" description="Serpin domain-containing protein" evidence="2">
    <location>
        <begin position="23"/>
        <end position="346"/>
    </location>
</feature>
<accession>A0A8C6RI09</accession>
<reference evidence="4" key="1">
    <citation type="submission" date="2025-08" db="UniProtKB">
        <authorList>
            <consortium name="Ensembl"/>
        </authorList>
    </citation>
    <scope>IDENTIFICATION</scope>
</reference>
<dbReference type="InterPro" id="IPR042178">
    <property type="entry name" value="Serpin_sf_1"/>
</dbReference>
<organism evidence="4 5">
    <name type="scientific">Nannospalax galili</name>
    <name type="common">Northern Israeli blind subterranean mole rat</name>
    <name type="synonym">Spalax galili</name>
    <dbReference type="NCBI Taxonomy" id="1026970"/>
    <lineage>
        <taxon>Eukaryota</taxon>
        <taxon>Metazoa</taxon>
        <taxon>Chordata</taxon>
        <taxon>Craniata</taxon>
        <taxon>Vertebrata</taxon>
        <taxon>Euteleostomi</taxon>
        <taxon>Mammalia</taxon>
        <taxon>Eutheria</taxon>
        <taxon>Euarchontoglires</taxon>
        <taxon>Glires</taxon>
        <taxon>Rodentia</taxon>
        <taxon>Myomorpha</taxon>
        <taxon>Muroidea</taxon>
        <taxon>Spalacidae</taxon>
        <taxon>Spalacinae</taxon>
        <taxon>Nannospalax</taxon>
    </lineage>
</organism>
<dbReference type="GeneTree" id="ENSGT00940000164621"/>
<sequence>MAHPILSLWLLVSWLDPHTCEASTPVTLRAPSFIFNNSQFAFSLYRQLAVPKRGRNVLFSPFSIAVPLTLLALQAKPESSYQILQDLGFSTREDVNTQAPTHYGQLLGALLPHPGECGVDTGSLLFMDKRLNPVQKFVSLAQSLYRTDVFLIALGNSEMAMDQIDSAMRDRTHGKIQKLLKELEPHSTLILANYIFFKGKWKHCFDPKLTEMRPFSLREGVTVLVPMMQRVGWFQLQHFPPLHSHVLRLPYSCNISAIFILPDLGRSQECEEALVGESFDTWIQPLPLSRRRLYLPKFSLSGSIQLDQLKHPAGSLNLFGRHVGLFGITLQVTPLRVSKMVHKVEL</sequence>
<dbReference type="Pfam" id="PF00079">
    <property type="entry name" value="Serpin"/>
    <property type="match status" value="1"/>
</dbReference>
<comment type="similarity">
    <text evidence="1">Belongs to the serpin family.</text>
</comment>
<feature type="signal peptide" evidence="2">
    <location>
        <begin position="1"/>
        <end position="22"/>
    </location>
</feature>
<name>A0A8C6RI09_NANGA</name>
<proteinExistence type="inferred from homology"/>
<dbReference type="PANTHER" id="PTHR11461:SF160">
    <property type="entry name" value="SERINE (OR CYSTEINE) PEPTIDASE INHIBITOR, CLADE A (ALPHA-1 ANTIPROTEINASE, ANTITRYPSIN), MEMBER 16"/>
    <property type="match status" value="1"/>
</dbReference>
<evidence type="ECO:0000256" key="1">
    <source>
        <dbReference type="RuleBase" id="RU000411"/>
    </source>
</evidence>
<dbReference type="Gene3D" id="3.30.497.10">
    <property type="entry name" value="Antithrombin, subunit I, domain 2"/>
    <property type="match status" value="1"/>
</dbReference>
<dbReference type="OMA" id="ANPGKNI"/>
<dbReference type="SMART" id="SM00093">
    <property type="entry name" value="SERPIN"/>
    <property type="match status" value="1"/>
</dbReference>